<accession>A0AAV7IMS3</accession>
<protein>
    <submittedName>
        <fullName evidence="1">Uncharacterized protein</fullName>
    </submittedName>
</protein>
<keyword evidence="2" id="KW-1185">Reference proteome</keyword>
<dbReference type="Proteomes" id="UP000826195">
    <property type="component" value="Unassembled WGS sequence"/>
</dbReference>
<evidence type="ECO:0000313" key="2">
    <source>
        <dbReference type="Proteomes" id="UP000826195"/>
    </source>
</evidence>
<sequence length="132" mass="15032">MVGEDFTRCRRGGYNASCLVKVRNEQSNTSKENEPVVSTRRCNVMGNASRVWGTRNRSGRIPCAMYSIELFLADSWLHASADIEAPVVVPDKEEEGEWSEVSCMKERDREYLPRVTKYELILVWGWVLVSAA</sequence>
<proteinExistence type="predicted"/>
<evidence type="ECO:0000313" key="1">
    <source>
        <dbReference type="EMBL" id="KAH0564362.1"/>
    </source>
</evidence>
<organism evidence="1 2">
    <name type="scientific">Cotesia glomerata</name>
    <name type="common">Lepidopteran parasitic wasp</name>
    <name type="synonym">Apanteles glomeratus</name>
    <dbReference type="NCBI Taxonomy" id="32391"/>
    <lineage>
        <taxon>Eukaryota</taxon>
        <taxon>Metazoa</taxon>
        <taxon>Ecdysozoa</taxon>
        <taxon>Arthropoda</taxon>
        <taxon>Hexapoda</taxon>
        <taxon>Insecta</taxon>
        <taxon>Pterygota</taxon>
        <taxon>Neoptera</taxon>
        <taxon>Endopterygota</taxon>
        <taxon>Hymenoptera</taxon>
        <taxon>Apocrita</taxon>
        <taxon>Ichneumonoidea</taxon>
        <taxon>Braconidae</taxon>
        <taxon>Microgastrinae</taxon>
        <taxon>Cotesia</taxon>
    </lineage>
</organism>
<name>A0AAV7IMS3_COTGL</name>
<comment type="caution">
    <text evidence="1">The sequence shown here is derived from an EMBL/GenBank/DDBJ whole genome shotgun (WGS) entry which is preliminary data.</text>
</comment>
<dbReference type="AlphaFoldDB" id="A0AAV7IMS3"/>
<reference evidence="1 2" key="1">
    <citation type="journal article" date="2021" name="J. Hered.">
        <title>A chromosome-level genome assembly of the parasitoid wasp, Cotesia glomerata (Hymenoptera: Braconidae).</title>
        <authorList>
            <person name="Pinto B.J."/>
            <person name="Weis J.J."/>
            <person name="Gamble T."/>
            <person name="Ode P.J."/>
            <person name="Paul R."/>
            <person name="Zaspel J.M."/>
        </authorList>
    </citation>
    <scope>NUCLEOTIDE SEQUENCE [LARGE SCALE GENOMIC DNA]</scope>
    <source>
        <strain evidence="1">CgM1</strain>
    </source>
</reference>
<dbReference type="EMBL" id="JAHXZJ010000002">
    <property type="protein sequence ID" value="KAH0564362.1"/>
    <property type="molecule type" value="Genomic_DNA"/>
</dbReference>
<gene>
    <name evidence="1" type="ORF">KQX54_011626</name>
</gene>